<dbReference type="InterPro" id="IPR002408">
    <property type="entry name" value="Natriuretic_peptide_brain"/>
</dbReference>
<organism evidence="8 9">
    <name type="scientific">Polypterus senegalus</name>
    <name type="common">Senegal bichir</name>
    <dbReference type="NCBI Taxonomy" id="55291"/>
    <lineage>
        <taxon>Eukaryota</taxon>
        <taxon>Metazoa</taxon>
        <taxon>Chordata</taxon>
        <taxon>Craniata</taxon>
        <taxon>Vertebrata</taxon>
        <taxon>Euteleostomi</taxon>
        <taxon>Actinopterygii</taxon>
        <taxon>Polypteriformes</taxon>
        <taxon>Polypteridae</taxon>
        <taxon>Polypterus</taxon>
    </lineage>
</organism>
<comment type="caution">
    <text evidence="8">The sequence shown here is derived from an EMBL/GenBank/DDBJ whole genome shotgun (WGS) entry which is preliminary data.</text>
</comment>
<feature type="non-terminal residue" evidence="8">
    <location>
        <position position="138"/>
    </location>
</feature>
<feature type="non-terminal residue" evidence="8">
    <location>
        <position position="1"/>
    </location>
</feature>
<evidence type="ECO:0000313" key="8">
    <source>
        <dbReference type="EMBL" id="MBN3289335.1"/>
    </source>
</evidence>
<name>A0ABS2YSX7_POLSE</name>
<keyword evidence="3 7" id="KW-0732">Signal</keyword>
<evidence type="ECO:0000313" key="9">
    <source>
        <dbReference type="Proteomes" id="UP001166052"/>
    </source>
</evidence>
<dbReference type="PROSITE" id="PS00263">
    <property type="entry name" value="NATRIURETIC_PEPTIDE"/>
    <property type="match status" value="1"/>
</dbReference>
<keyword evidence="5" id="KW-1015">Disulfide bond</keyword>
<dbReference type="PANTHER" id="PTHR14066">
    <property type="entry name" value="ATRIAL NATRIURETIC FACTOR PRECURSOR"/>
    <property type="match status" value="1"/>
</dbReference>
<dbReference type="PANTHER" id="PTHR14066:SF10">
    <property type="entry name" value="NATRIURETIC PEPTIDES B"/>
    <property type="match status" value="1"/>
</dbReference>
<dbReference type="PRINTS" id="PR00712">
    <property type="entry name" value="BNATPEPTIDE"/>
</dbReference>
<dbReference type="Pfam" id="PF00212">
    <property type="entry name" value="ANP"/>
    <property type="match status" value="1"/>
</dbReference>
<proteinExistence type="inferred from homology"/>
<evidence type="ECO:0000256" key="2">
    <source>
        <dbReference type="ARBA" id="ARBA00022525"/>
    </source>
</evidence>
<gene>
    <name evidence="8" type="primary">Vnp</name>
    <name evidence="8" type="ORF">GTO92_0005751</name>
</gene>
<evidence type="ECO:0000256" key="3">
    <source>
        <dbReference type="ARBA" id="ARBA00022729"/>
    </source>
</evidence>
<evidence type="ECO:0000256" key="6">
    <source>
        <dbReference type="RuleBase" id="RU003686"/>
    </source>
</evidence>
<dbReference type="InterPro" id="IPR030480">
    <property type="entry name" value="Natr_peptide_CS"/>
</dbReference>
<dbReference type="InterPro" id="IPR000663">
    <property type="entry name" value="Natr_peptide"/>
</dbReference>
<comment type="similarity">
    <text evidence="6">Belongs to the natriuretic peptide family.</text>
</comment>
<dbReference type="InterPro" id="IPR050787">
    <property type="entry name" value="Natriuretic_peptide"/>
</dbReference>
<dbReference type="Proteomes" id="UP001166052">
    <property type="component" value="Unassembled WGS sequence"/>
</dbReference>
<comment type="subcellular location">
    <subcellularLocation>
        <location evidence="1 6">Secreted</location>
    </subcellularLocation>
</comment>
<feature type="signal peptide" evidence="7">
    <location>
        <begin position="1"/>
        <end position="21"/>
    </location>
</feature>
<keyword evidence="9" id="KW-1185">Reference proteome</keyword>
<protein>
    <submittedName>
        <fullName evidence="8">ANFV protein</fullName>
    </submittedName>
</protein>
<dbReference type="EMBL" id="JAAWVN010002190">
    <property type="protein sequence ID" value="MBN3289335.1"/>
    <property type="molecule type" value="Genomic_DNA"/>
</dbReference>
<sequence>MVKMYLFHGLVLLTFIHTAAKESPAPDTYNFQGTATVKDPSGRLDRNVLTNGAKVSKAPGEADQLEDTMELWDIEKDSKHKHPMELDLLRLLLRNIVASGKSAKAFNGCFGNRIERIGSWSALGCNSPKLGAKKRIFK</sequence>
<accession>A0ABS2YSX7</accession>
<evidence type="ECO:0000256" key="7">
    <source>
        <dbReference type="SAM" id="SignalP"/>
    </source>
</evidence>
<evidence type="ECO:0000256" key="5">
    <source>
        <dbReference type="ARBA" id="ARBA00023157"/>
    </source>
</evidence>
<keyword evidence="2" id="KW-0964">Secreted</keyword>
<evidence type="ECO:0000256" key="4">
    <source>
        <dbReference type="ARBA" id="ARBA00022858"/>
    </source>
</evidence>
<feature type="chain" id="PRO_5046391654" evidence="7">
    <location>
        <begin position="22"/>
        <end position="138"/>
    </location>
</feature>
<evidence type="ECO:0000256" key="1">
    <source>
        <dbReference type="ARBA" id="ARBA00004613"/>
    </source>
</evidence>
<keyword evidence="4 6" id="KW-0838">Vasoactive</keyword>
<dbReference type="SMART" id="SM00183">
    <property type="entry name" value="NAT_PEP"/>
    <property type="match status" value="1"/>
</dbReference>
<reference evidence="8" key="1">
    <citation type="journal article" date="2021" name="Cell">
        <title>Tracing the genetic footprints of vertebrate landing in non-teleost ray-finned fishes.</title>
        <authorList>
            <person name="Bi X."/>
            <person name="Wang K."/>
            <person name="Yang L."/>
            <person name="Pan H."/>
            <person name="Jiang H."/>
            <person name="Wei Q."/>
            <person name="Fang M."/>
            <person name="Yu H."/>
            <person name="Zhu C."/>
            <person name="Cai Y."/>
            <person name="He Y."/>
            <person name="Gan X."/>
            <person name="Zeng H."/>
            <person name="Yu D."/>
            <person name="Zhu Y."/>
            <person name="Jiang H."/>
            <person name="Qiu Q."/>
            <person name="Yang H."/>
            <person name="Zhang Y.E."/>
            <person name="Wang W."/>
            <person name="Zhu M."/>
            <person name="He S."/>
            <person name="Zhang G."/>
        </authorList>
    </citation>
    <scope>NUCLEOTIDE SEQUENCE</scope>
    <source>
        <strain evidence="8">Bchr_001</strain>
    </source>
</reference>